<evidence type="ECO:0000313" key="2">
    <source>
        <dbReference type="EMBL" id="MFD1303700.1"/>
    </source>
</evidence>
<dbReference type="InterPro" id="IPR013120">
    <property type="entry name" value="FAR_NAD-bd"/>
</dbReference>
<dbReference type="SUPFAM" id="SSF51735">
    <property type="entry name" value="NAD(P)-binding Rossmann-fold domains"/>
    <property type="match status" value="1"/>
</dbReference>
<organism evidence="2 3">
    <name type="scientific">Methylobacterium marchantiae</name>
    <dbReference type="NCBI Taxonomy" id="600331"/>
    <lineage>
        <taxon>Bacteria</taxon>
        <taxon>Pseudomonadati</taxon>
        <taxon>Pseudomonadota</taxon>
        <taxon>Alphaproteobacteria</taxon>
        <taxon>Hyphomicrobiales</taxon>
        <taxon>Methylobacteriaceae</taxon>
        <taxon>Methylobacterium</taxon>
    </lineage>
</organism>
<keyword evidence="3" id="KW-1185">Reference proteome</keyword>
<comment type="caution">
    <text evidence="2">The sequence shown here is derived from an EMBL/GenBank/DDBJ whole genome shotgun (WGS) entry which is preliminary data.</text>
</comment>
<dbReference type="PANTHER" id="PTHR43000">
    <property type="entry name" value="DTDP-D-GLUCOSE 4,6-DEHYDRATASE-RELATED"/>
    <property type="match status" value="1"/>
</dbReference>
<dbReference type="InterPro" id="IPR036291">
    <property type="entry name" value="NAD(P)-bd_dom_sf"/>
</dbReference>
<dbReference type="Pfam" id="PF07993">
    <property type="entry name" value="NAD_binding_4"/>
    <property type="match status" value="1"/>
</dbReference>
<evidence type="ECO:0000259" key="1">
    <source>
        <dbReference type="Pfam" id="PF07993"/>
    </source>
</evidence>
<dbReference type="EMBL" id="JBHTND010000036">
    <property type="protein sequence ID" value="MFD1303700.1"/>
    <property type="molecule type" value="Genomic_DNA"/>
</dbReference>
<dbReference type="RefSeq" id="WP_238205076.1">
    <property type="nucleotide sequence ID" value="NZ_JBHTND010000036.1"/>
</dbReference>
<dbReference type="Gene3D" id="3.40.50.720">
    <property type="entry name" value="NAD(P)-binding Rossmann-like Domain"/>
    <property type="match status" value="1"/>
</dbReference>
<dbReference type="Proteomes" id="UP001597176">
    <property type="component" value="Unassembled WGS sequence"/>
</dbReference>
<protein>
    <submittedName>
        <fullName evidence="2">SDR family oxidoreductase</fullName>
    </submittedName>
</protein>
<accession>A0ABW3X4G3</accession>
<name>A0ABW3X4G3_9HYPH</name>
<proteinExistence type="predicted"/>
<evidence type="ECO:0000313" key="3">
    <source>
        <dbReference type="Proteomes" id="UP001597176"/>
    </source>
</evidence>
<sequence length="410" mass="44977">MSRILLTGATGLIGGAVLHHALTSRPVSEWVCLVRASDEEAGRQRIAARLSRFTSTLNAQRLAQRVEIVVGDFTQADQMADPRLDSVTQLLHLAADTSWWAHEKVHRTNHGGTLSLARRAMRMKRLDRFLHVSTAMICGSGPPAILDETRYPDPEAAHLVHYSASKAAAETSLMAGFADMPLVVARPSIVLGHSTLGARPGSSILWVIRACDRLRLVAGDRDGTVDIVPIDWVAKTLVEMLARPDLAHQTYHLSAGLKSRTRWSDLGRTLDIVDPDDIPRHYDEFDASDRAALLARYTAVFGMDEAIKVAMFRALQAYYRFCELNVTFDNTRLLSEGFTAPPPLSDYIGRCIETSGDIIDQFHEDFGNLALAPVPRGERLPRTRLPLTDGAAVLDGTAGRNIARRGTASA</sequence>
<feature type="domain" description="Thioester reductase (TE)" evidence="1">
    <location>
        <begin position="6"/>
        <end position="236"/>
    </location>
</feature>
<reference evidence="3" key="1">
    <citation type="journal article" date="2019" name="Int. J. Syst. Evol. Microbiol.">
        <title>The Global Catalogue of Microorganisms (GCM) 10K type strain sequencing project: providing services to taxonomists for standard genome sequencing and annotation.</title>
        <authorList>
            <consortium name="The Broad Institute Genomics Platform"/>
            <consortium name="The Broad Institute Genome Sequencing Center for Infectious Disease"/>
            <person name="Wu L."/>
            <person name="Ma J."/>
        </authorList>
    </citation>
    <scope>NUCLEOTIDE SEQUENCE [LARGE SCALE GENOMIC DNA]</scope>
    <source>
        <strain evidence="3">CCUG 56108</strain>
    </source>
</reference>
<gene>
    <name evidence="2" type="ORF">ACFQ4G_19210</name>
</gene>